<evidence type="ECO:0000313" key="1">
    <source>
        <dbReference type="EMBL" id="AYF03778.1"/>
    </source>
</evidence>
<sequence>MPFVDTREHARFSEFAIACTADRYIGVCHGRPGVGKTRSARQYAACPNLSDYIPIKPIGPDIADAIEGCRGFFFTAPVSNTPKIINDRLRSDLFRLGQPPAEDPGIAALFKCLAV</sequence>
<evidence type="ECO:0000313" key="3">
    <source>
        <dbReference type="Proteomes" id="UP000272010"/>
    </source>
</evidence>
<dbReference type="EMBL" id="CP031081">
    <property type="protein sequence ID" value="AYF03778.1"/>
    <property type="molecule type" value="Genomic_DNA"/>
</dbReference>
<accession>A0A386UTT0</accession>
<protein>
    <submittedName>
        <fullName evidence="2">AAA family ATPase</fullName>
    </submittedName>
</protein>
<dbReference type="EMBL" id="CP044078">
    <property type="protein sequence ID" value="QEU06628.1"/>
    <property type="molecule type" value="Genomic_DNA"/>
</dbReference>
<name>A0A386UTT0_9RHOB</name>
<evidence type="ECO:0000313" key="2">
    <source>
        <dbReference type="EMBL" id="QEU06628.1"/>
    </source>
</evidence>
<reference evidence="3" key="2">
    <citation type="submission" date="2018-07" db="EMBL/GenBank/DDBJ databases">
        <title>Genome Structure of the Opportunistic Pathogen Paracoccus yeei (Alphaproteobacteria) and Identification of Putative Virulence Factors.</title>
        <authorList>
            <person name="Lasek R."/>
            <person name="Szuplewska M."/>
            <person name="Mitura M."/>
            <person name="Decewicz P."/>
            <person name="Chmielowska C."/>
            <person name="Pawlot A."/>
            <person name="Sentkowska D."/>
            <person name="Czarnecki J."/>
            <person name="Bartosik D."/>
        </authorList>
    </citation>
    <scope>NUCLEOTIDE SEQUENCE [LARGE SCALE GENOMIC DNA]</scope>
    <source>
        <strain evidence="3">CCUG 32053</strain>
        <plasmid evidence="3">pyee3</plasmid>
    </source>
</reference>
<dbReference type="RefSeq" id="WP_147405591.1">
    <property type="nucleotide sequence ID" value="NZ_CAUQGX010000023.1"/>
</dbReference>
<dbReference type="Proteomes" id="UP000324507">
    <property type="component" value="Plasmid unnamed1"/>
</dbReference>
<geneLocation type="plasmid" evidence="3">
    <name>pyee3</name>
</geneLocation>
<reference evidence="1" key="1">
    <citation type="journal article" date="2018" name="Front. Microbiol.">
        <title>Genome Structure of the Opportunistic Pathogen Paracoccus yeei (Alphaproteobacteria) and Identification of Putative Virulence Factors.</title>
        <authorList>
            <person name="Lasek R."/>
            <person name="Szuplewska M."/>
            <person name="Mitura M."/>
            <person name="Decewicz P."/>
            <person name="Chmielowska C."/>
            <person name="Pawlot A."/>
            <person name="Sentkowska D."/>
            <person name="Czarnecki J."/>
            <person name="Bartosik D."/>
        </authorList>
    </citation>
    <scope>NUCLEOTIDE SEQUENCE</scope>
    <source>
        <strain evidence="1">CCUG 32053</strain>
        <plasmid evidence="1">pYEE3</plasmid>
    </source>
</reference>
<gene>
    <name evidence="2" type="ORF">FOB51_00740</name>
    <name evidence="1" type="ORF">PY32053_04248</name>
</gene>
<dbReference type="Proteomes" id="UP000272010">
    <property type="component" value="Plasmid pYEE3"/>
</dbReference>
<proteinExistence type="predicted"/>
<geneLocation type="plasmid" evidence="2">
    <name>unnamed1</name>
</geneLocation>
<organism evidence="1 3">
    <name type="scientific">Paracoccus yeei</name>
    <dbReference type="NCBI Taxonomy" id="147645"/>
    <lineage>
        <taxon>Bacteria</taxon>
        <taxon>Pseudomonadati</taxon>
        <taxon>Pseudomonadota</taxon>
        <taxon>Alphaproteobacteria</taxon>
        <taxon>Rhodobacterales</taxon>
        <taxon>Paracoccaceae</taxon>
        <taxon>Paracoccus</taxon>
    </lineage>
</organism>
<evidence type="ECO:0000313" key="4">
    <source>
        <dbReference type="Proteomes" id="UP000324507"/>
    </source>
</evidence>
<reference evidence="2 4" key="3">
    <citation type="submission" date="2019-09" db="EMBL/GenBank/DDBJ databases">
        <title>FDA dAtabase for Regulatory Grade micrObial Sequences (FDA-ARGOS): Supporting development and validation of Infectious Disease Dx tests.</title>
        <authorList>
            <person name="Sciortino C."/>
            <person name="Tallon L."/>
            <person name="Sadzewicz L."/>
            <person name="Vavikolanu K."/>
            <person name="Mehta A."/>
            <person name="Aluvathingal J."/>
            <person name="Nadendla S."/>
            <person name="Nandy P."/>
            <person name="Geyer C."/>
            <person name="Yan Y."/>
            <person name="Sichtig H."/>
        </authorList>
    </citation>
    <scope>NUCLEOTIDE SEQUENCE [LARGE SCALE GENOMIC DNA]</scope>
    <source>
        <strain evidence="2 4">FDAARGOS_643</strain>
        <plasmid evidence="2 4">unnamed1</plasmid>
    </source>
</reference>
<geneLocation type="plasmid" evidence="1">
    <name>pYEE3</name>
</geneLocation>
<keyword evidence="1" id="KW-0614">Plasmid</keyword>
<dbReference type="AlphaFoldDB" id="A0A386UTT0"/>